<dbReference type="Proteomes" id="UP000006906">
    <property type="component" value="Chromosome 16"/>
</dbReference>
<keyword evidence="2" id="KW-0812">Transmembrane</keyword>
<sequence>MQRREAGTVLERGSAQHPQQQPSSNRALPESPAAVAQPSGAAMQGEDGTRPPGDAALAATGTSRSHGAASALGLMAVALVFMPLLQLLGHAEVATYGLVAGIARLTGFGAAVAAAARWRSSSTAGSSTNSVGISSSSGSSSTHGRGDNARGGRWVGAAGALGYVLPLPHQLVLQPAAAGAVLLPLALSLSAAVWSAVSGAPSGKWLKASLLYAVGLLLPSPGVGRRVQLPVLGVQALRAGLLCGAGWLVAAVELNAAAAGVAVAGSGAAQPAVAAVARLWLWLAGGVWALQALGCLEASRVMH</sequence>
<feature type="compositionally biased region" description="Polar residues" evidence="1">
    <location>
        <begin position="16"/>
        <end position="26"/>
    </location>
</feature>
<reference evidence="3 4" key="1">
    <citation type="journal article" date="2007" name="Science">
        <title>The Chlamydomonas genome reveals the evolution of key animal and plant functions.</title>
        <authorList>
            <person name="Merchant S.S."/>
            <person name="Prochnik S.E."/>
            <person name="Vallon O."/>
            <person name="Harris E.H."/>
            <person name="Karpowicz S.J."/>
            <person name="Witman G.B."/>
            <person name="Terry A."/>
            <person name="Salamov A."/>
            <person name="Fritz-Laylin L.K."/>
            <person name="Marechal-Drouard L."/>
            <person name="Marshall W.F."/>
            <person name="Qu L.H."/>
            <person name="Nelson D.R."/>
            <person name="Sanderfoot A.A."/>
            <person name="Spalding M.H."/>
            <person name="Kapitonov V.V."/>
            <person name="Ren Q."/>
            <person name="Ferris P."/>
            <person name="Lindquist E."/>
            <person name="Shapiro H."/>
            <person name="Lucas S.M."/>
            <person name="Grimwood J."/>
            <person name="Schmutz J."/>
            <person name="Cardol P."/>
            <person name="Cerutti H."/>
            <person name="Chanfreau G."/>
            <person name="Chen C.L."/>
            <person name="Cognat V."/>
            <person name="Croft M.T."/>
            <person name="Dent R."/>
            <person name="Dutcher S."/>
            <person name="Fernandez E."/>
            <person name="Fukuzawa H."/>
            <person name="Gonzalez-Ballester D."/>
            <person name="Gonzalez-Halphen D."/>
            <person name="Hallmann A."/>
            <person name="Hanikenne M."/>
            <person name="Hippler M."/>
            <person name="Inwood W."/>
            <person name="Jabbari K."/>
            <person name="Kalanon M."/>
            <person name="Kuras R."/>
            <person name="Lefebvre P.A."/>
            <person name="Lemaire S.D."/>
            <person name="Lobanov A.V."/>
            <person name="Lohr M."/>
            <person name="Manuell A."/>
            <person name="Meier I."/>
            <person name="Mets L."/>
            <person name="Mittag M."/>
            <person name="Mittelmeier T."/>
            <person name="Moroney J.V."/>
            <person name="Moseley J."/>
            <person name="Napoli C."/>
            <person name="Nedelcu A.M."/>
            <person name="Niyogi K."/>
            <person name="Novoselov S.V."/>
            <person name="Paulsen I.T."/>
            <person name="Pazour G."/>
            <person name="Purton S."/>
            <person name="Ral J.P."/>
            <person name="Riano-Pachon D.M."/>
            <person name="Riekhof W."/>
            <person name="Rymarquis L."/>
            <person name="Schroda M."/>
            <person name="Stern D."/>
            <person name="Umen J."/>
            <person name="Willows R."/>
            <person name="Wilson N."/>
            <person name="Zimmer S.L."/>
            <person name="Allmer J."/>
            <person name="Balk J."/>
            <person name="Bisova K."/>
            <person name="Chen C.J."/>
            <person name="Elias M."/>
            <person name="Gendler K."/>
            <person name="Hauser C."/>
            <person name="Lamb M.R."/>
            <person name="Ledford H."/>
            <person name="Long J.C."/>
            <person name="Minagawa J."/>
            <person name="Page M.D."/>
            <person name="Pan J."/>
            <person name="Pootakham W."/>
            <person name="Roje S."/>
            <person name="Rose A."/>
            <person name="Stahlberg E."/>
            <person name="Terauchi A.M."/>
            <person name="Yang P."/>
            <person name="Ball S."/>
            <person name="Bowler C."/>
            <person name="Dieckmann C.L."/>
            <person name="Gladyshev V.N."/>
            <person name="Green P."/>
            <person name="Jorgensen R."/>
            <person name="Mayfield S."/>
            <person name="Mueller-Roeber B."/>
            <person name="Rajamani S."/>
            <person name="Sayre R.T."/>
            <person name="Brokstein P."/>
            <person name="Dubchak I."/>
            <person name="Goodstein D."/>
            <person name="Hornick L."/>
            <person name="Huang Y.W."/>
            <person name="Jhaveri J."/>
            <person name="Luo Y."/>
            <person name="Martinez D."/>
            <person name="Ngau W.C."/>
            <person name="Otillar B."/>
            <person name="Poliakov A."/>
            <person name="Porter A."/>
            <person name="Szajkowski L."/>
            <person name="Werner G."/>
            <person name="Zhou K."/>
            <person name="Grigoriev I.V."/>
            <person name="Rokhsar D.S."/>
            <person name="Grossman A.R."/>
        </authorList>
    </citation>
    <scope>NUCLEOTIDE SEQUENCE [LARGE SCALE GENOMIC DNA]</scope>
    <source>
        <strain evidence="4">CC-503</strain>
    </source>
</reference>
<feature type="transmembrane region" description="Helical" evidence="2">
    <location>
        <begin position="239"/>
        <end position="263"/>
    </location>
</feature>
<dbReference type="InParanoid" id="A0A2K3CV52"/>
<proteinExistence type="predicted"/>
<dbReference type="AlphaFoldDB" id="A0A2K3CV52"/>
<dbReference type="KEGG" id="cre:CHLRE_16g680131v5"/>
<organism evidence="3 4">
    <name type="scientific">Chlamydomonas reinhardtii</name>
    <name type="common">Chlamydomonas smithii</name>
    <dbReference type="NCBI Taxonomy" id="3055"/>
    <lineage>
        <taxon>Eukaryota</taxon>
        <taxon>Viridiplantae</taxon>
        <taxon>Chlorophyta</taxon>
        <taxon>core chlorophytes</taxon>
        <taxon>Chlorophyceae</taxon>
        <taxon>CS clade</taxon>
        <taxon>Chlamydomonadales</taxon>
        <taxon>Chlamydomonadaceae</taxon>
        <taxon>Chlamydomonas</taxon>
    </lineage>
</organism>
<evidence type="ECO:0000256" key="1">
    <source>
        <dbReference type="SAM" id="MobiDB-lite"/>
    </source>
</evidence>
<feature type="transmembrane region" description="Helical" evidence="2">
    <location>
        <begin position="68"/>
        <end position="88"/>
    </location>
</feature>
<dbReference type="GeneID" id="66056706"/>
<keyword evidence="2" id="KW-0472">Membrane</keyword>
<feature type="compositionally biased region" description="Low complexity" evidence="1">
    <location>
        <begin position="122"/>
        <end position="143"/>
    </location>
</feature>
<feature type="region of interest" description="Disordered" evidence="1">
    <location>
        <begin position="1"/>
        <end position="61"/>
    </location>
</feature>
<evidence type="ECO:0000313" key="4">
    <source>
        <dbReference type="Proteomes" id="UP000006906"/>
    </source>
</evidence>
<name>A0A2K3CV52_CHLRE</name>
<dbReference type="EMBL" id="CM008977">
    <property type="protein sequence ID" value="PNW72156.1"/>
    <property type="molecule type" value="Genomic_DNA"/>
</dbReference>
<feature type="transmembrane region" description="Helical" evidence="2">
    <location>
        <begin position="94"/>
        <end position="116"/>
    </location>
</feature>
<feature type="transmembrane region" description="Helical" evidence="2">
    <location>
        <begin position="275"/>
        <end position="296"/>
    </location>
</feature>
<gene>
    <name evidence="3" type="ORF">CHLRE_16g680131v5</name>
</gene>
<feature type="region of interest" description="Disordered" evidence="1">
    <location>
        <begin position="122"/>
        <end position="148"/>
    </location>
</feature>
<dbReference type="RefSeq" id="XP_042916029.1">
    <property type="nucleotide sequence ID" value="XM_043071399.1"/>
</dbReference>
<dbReference type="Gramene" id="PNW72156">
    <property type="protein sequence ID" value="PNW72156"/>
    <property type="gene ID" value="CHLRE_16g680131v5"/>
</dbReference>
<evidence type="ECO:0000256" key="2">
    <source>
        <dbReference type="SAM" id="Phobius"/>
    </source>
</evidence>
<keyword evidence="4" id="KW-1185">Reference proteome</keyword>
<accession>A0A2K3CV52</accession>
<evidence type="ECO:0000313" key="3">
    <source>
        <dbReference type="EMBL" id="PNW72156.1"/>
    </source>
</evidence>
<protein>
    <submittedName>
        <fullName evidence="3">Uncharacterized protein</fullName>
    </submittedName>
</protein>
<keyword evidence="2" id="KW-1133">Transmembrane helix</keyword>